<comment type="caution">
    <text evidence="3">The sequence shown here is derived from an EMBL/GenBank/DDBJ whole genome shotgun (WGS) entry which is preliminary data.</text>
</comment>
<dbReference type="GO" id="GO:0050660">
    <property type="term" value="F:flavin adenine dinucleotide binding"/>
    <property type="evidence" value="ECO:0007669"/>
    <property type="project" value="InterPro"/>
</dbReference>
<dbReference type="SUPFAM" id="SSF51905">
    <property type="entry name" value="FAD/NAD(P)-binding domain"/>
    <property type="match status" value="1"/>
</dbReference>
<evidence type="ECO:0000256" key="1">
    <source>
        <dbReference type="ARBA" id="ARBA00010790"/>
    </source>
</evidence>
<comment type="similarity">
    <text evidence="1">Belongs to the GMC oxidoreductase family.</text>
</comment>
<sequence>MPEEMGGVVDDGLRVYGTKNVRVVDAGVIPIIARGNVIKAVHAIAEKASTIIKYDIGIGSQRG</sequence>
<evidence type="ECO:0000313" key="3">
    <source>
        <dbReference type="EMBL" id="KAH9839665.1"/>
    </source>
</evidence>
<evidence type="ECO:0000313" key="4">
    <source>
        <dbReference type="Proteomes" id="UP001138500"/>
    </source>
</evidence>
<evidence type="ECO:0000259" key="2">
    <source>
        <dbReference type="Pfam" id="PF05199"/>
    </source>
</evidence>
<dbReference type="OrthoDB" id="269227at2759"/>
<dbReference type="Pfam" id="PF05199">
    <property type="entry name" value="GMC_oxred_C"/>
    <property type="match status" value="1"/>
</dbReference>
<dbReference type="InterPro" id="IPR036188">
    <property type="entry name" value="FAD/NAD-bd_sf"/>
</dbReference>
<reference evidence="3 4" key="1">
    <citation type="journal article" date="2018" name="IMA Fungus">
        <title>IMA Genome-F 10: Nine draft genome sequences of Claviceps purpurea s.lat., including C. arundinis, C. humidiphila, and C. cf. spartinae, pseudomolecules for the pitch canker pathogen Fusarium circinatum, draft genome of Davidsoniella eucalypti, Grosmannia galeiformis, Quambalaria eucalypti, and Teratosphaeria destructans.</title>
        <authorList>
            <person name="Wingfield B.D."/>
            <person name="Liu M."/>
            <person name="Nguyen H.D."/>
            <person name="Lane F.A."/>
            <person name="Morgan S.W."/>
            <person name="De Vos L."/>
            <person name="Wilken P.M."/>
            <person name="Duong T.A."/>
            <person name="Aylward J."/>
            <person name="Coetzee M.P."/>
            <person name="Dadej K."/>
            <person name="De Beer Z.W."/>
            <person name="Findlay W."/>
            <person name="Havenga M."/>
            <person name="Kolarik M."/>
            <person name="Menzies J.G."/>
            <person name="Naidoo K."/>
            <person name="Pochopski O."/>
            <person name="Shoukouhi P."/>
            <person name="Santana Q.C."/>
            <person name="Seifert K.A."/>
            <person name="Soal N."/>
            <person name="Steenkamp E.T."/>
            <person name="Tatham C.T."/>
            <person name="van der Nest M.A."/>
            <person name="Wingfield M.J."/>
        </authorList>
    </citation>
    <scope>NUCLEOTIDE SEQUENCE [LARGE SCALE GENOMIC DNA]</scope>
    <source>
        <strain evidence="3">CMW44962</strain>
    </source>
</reference>
<accession>A0A9W7SXL3</accession>
<dbReference type="EMBL" id="RIBY02000602">
    <property type="protein sequence ID" value="KAH9839665.1"/>
    <property type="molecule type" value="Genomic_DNA"/>
</dbReference>
<dbReference type="GO" id="GO:0016614">
    <property type="term" value="F:oxidoreductase activity, acting on CH-OH group of donors"/>
    <property type="evidence" value="ECO:0007669"/>
    <property type="project" value="InterPro"/>
</dbReference>
<gene>
    <name evidence="3" type="ORF">Tdes44962_MAKER08008</name>
</gene>
<dbReference type="PANTHER" id="PTHR11552:SF147">
    <property type="entry name" value="CHOLINE DEHYDROGENASE, MITOCHONDRIAL"/>
    <property type="match status" value="1"/>
</dbReference>
<proteinExistence type="inferred from homology"/>
<organism evidence="3 4">
    <name type="scientific">Teratosphaeria destructans</name>
    <dbReference type="NCBI Taxonomy" id="418781"/>
    <lineage>
        <taxon>Eukaryota</taxon>
        <taxon>Fungi</taxon>
        <taxon>Dikarya</taxon>
        <taxon>Ascomycota</taxon>
        <taxon>Pezizomycotina</taxon>
        <taxon>Dothideomycetes</taxon>
        <taxon>Dothideomycetidae</taxon>
        <taxon>Mycosphaerellales</taxon>
        <taxon>Teratosphaeriaceae</taxon>
        <taxon>Teratosphaeria</taxon>
    </lineage>
</organism>
<keyword evidence="4" id="KW-1185">Reference proteome</keyword>
<dbReference type="Gene3D" id="3.50.50.60">
    <property type="entry name" value="FAD/NAD(P)-binding domain"/>
    <property type="match status" value="1"/>
</dbReference>
<dbReference type="PANTHER" id="PTHR11552">
    <property type="entry name" value="GLUCOSE-METHANOL-CHOLINE GMC OXIDOREDUCTASE"/>
    <property type="match status" value="1"/>
</dbReference>
<feature type="domain" description="Glucose-methanol-choline oxidoreductase C-terminal" evidence="2">
    <location>
        <begin position="4"/>
        <end position="45"/>
    </location>
</feature>
<protein>
    <submittedName>
        <fullName evidence="3">Aryl-alcohol dehydrogenase</fullName>
    </submittedName>
</protein>
<reference evidence="3 4" key="2">
    <citation type="journal article" date="2021" name="Curr. Genet.">
        <title>Genetic response to nitrogen starvation in the aggressive Eucalyptus foliar pathogen Teratosphaeria destructans.</title>
        <authorList>
            <person name="Havenga M."/>
            <person name="Wingfield B.D."/>
            <person name="Wingfield M.J."/>
            <person name="Dreyer L.L."/>
            <person name="Roets F."/>
            <person name="Aylward J."/>
        </authorList>
    </citation>
    <scope>NUCLEOTIDE SEQUENCE [LARGE SCALE GENOMIC DNA]</scope>
    <source>
        <strain evidence="3">CMW44962</strain>
    </source>
</reference>
<dbReference type="InterPro" id="IPR012132">
    <property type="entry name" value="GMC_OxRdtase"/>
</dbReference>
<name>A0A9W7SXL3_9PEZI</name>
<dbReference type="InterPro" id="IPR007867">
    <property type="entry name" value="GMC_OxRtase_C"/>
</dbReference>
<dbReference type="Proteomes" id="UP001138500">
    <property type="component" value="Unassembled WGS sequence"/>
</dbReference>
<dbReference type="AlphaFoldDB" id="A0A9W7SXL3"/>